<reference evidence="1" key="1">
    <citation type="submission" date="2022-05" db="EMBL/GenBank/DDBJ databases">
        <authorList>
            <person name="Okamura Y."/>
        </authorList>
    </citation>
    <scope>NUCLEOTIDE SEQUENCE</scope>
</reference>
<name>A0A9P0TLH8_PIEBR</name>
<proteinExistence type="predicted"/>
<organism evidence="1 2">
    <name type="scientific">Pieris brassicae</name>
    <name type="common">White butterfly</name>
    <name type="synonym">Large white butterfly</name>
    <dbReference type="NCBI Taxonomy" id="7116"/>
    <lineage>
        <taxon>Eukaryota</taxon>
        <taxon>Metazoa</taxon>
        <taxon>Ecdysozoa</taxon>
        <taxon>Arthropoda</taxon>
        <taxon>Hexapoda</taxon>
        <taxon>Insecta</taxon>
        <taxon>Pterygota</taxon>
        <taxon>Neoptera</taxon>
        <taxon>Endopterygota</taxon>
        <taxon>Lepidoptera</taxon>
        <taxon>Glossata</taxon>
        <taxon>Ditrysia</taxon>
        <taxon>Papilionoidea</taxon>
        <taxon>Pieridae</taxon>
        <taxon>Pierinae</taxon>
        <taxon>Pieris</taxon>
    </lineage>
</organism>
<evidence type="ECO:0000313" key="2">
    <source>
        <dbReference type="Proteomes" id="UP001152562"/>
    </source>
</evidence>
<sequence length="127" mass="14328">MFVDILIAFPLRRNPTQPTPVEHKHLMISWRKLSEKRTAQCIAVPLCLVRNYAGCMGYLALVRSAGGAYLKVERFEGAAYLRLVAEYGAIFFVRTCIESGLVTEHRSLASRLPLIFLWVFFGGKPVP</sequence>
<comment type="caution">
    <text evidence="1">The sequence shown here is derived from an EMBL/GenBank/DDBJ whole genome shotgun (WGS) entry which is preliminary data.</text>
</comment>
<dbReference type="EMBL" id="CALOZG010000008">
    <property type="protein sequence ID" value="CAH4029505.1"/>
    <property type="molecule type" value="Genomic_DNA"/>
</dbReference>
<dbReference type="AlphaFoldDB" id="A0A9P0TLH8"/>
<accession>A0A9P0TLH8</accession>
<dbReference type="Proteomes" id="UP001152562">
    <property type="component" value="Unassembled WGS sequence"/>
</dbReference>
<keyword evidence="2" id="KW-1185">Reference proteome</keyword>
<gene>
    <name evidence="1" type="ORF">PIBRA_LOCUS6250</name>
</gene>
<protein>
    <submittedName>
        <fullName evidence="1">Uncharacterized protein</fullName>
    </submittedName>
</protein>
<evidence type="ECO:0000313" key="1">
    <source>
        <dbReference type="EMBL" id="CAH4029505.1"/>
    </source>
</evidence>